<dbReference type="Pfam" id="PF00903">
    <property type="entry name" value="Glyoxalase"/>
    <property type="match status" value="1"/>
</dbReference>
<dbReference type="InterPro" id="IPR037523">
    <property type="entry name" value="VOC_core"/>
</dbReference>
<dbReference type="EMBL" id="CP036532">
    <property type="protein sequence ID" value="QBK31920.1"/>
    <property type="molecule type" value="Genomic_DNA"/>
</dbReference>
<dbReference type="Proteomes" id="UP000293719">
    <property type="component" value="Chromosome"/>
</dbReference>
<name>A0A4P6V5S3_9HYPH</name>
<accession>A0A4P6V5S3</accession>
<protein>
    <submittedName>
        <fullName evidence="3">VOC family protein</fullName>
    </submittedName>
</protein>
<dbReference type="PROSITE" id="PS51819">
    <property type="entry name" value="VOC"/>
    <property type="match status" value="1"/>
</dbReference>
<dbReference type="AlphaFoldDB" id="A0A4P6V5S3"/>
<proteinExistence type="predicted"/>
<dbReference type="InterPro" id="IPR029068">
    <property type="entry name" value="Glyas_Bleomycin-R_OHBP_Dase"/>
</dbReference>
<gene>
    <name evidence="3" type="ORF">E0E05_15770</name>
</gene>
<dbReference type="Gene3D" id="3.10.180.10">
    <property type="entry name" value="2,3-Dihydroxybiphenyl 1,2-Dioxygenase, domain 1"/>
    <property type="match status" value="1"/>
</dbReference>
<dbReference type="SUPFAM" id="SSF54593">
    <property type="entry name" value="Glyoxalase/Bleomycin resistance protein/Dihydroxybiphenyl dioxygenase"/>
    <property type="match status" value="1"/>
</dbReference>
<reference evidence="3 4" key="1">
    <citation type="journal article" date="2017" name="Int. J. Syst. Evol. Microbiol.">
        <title>Roseitalea porphyridii gen. nov., sp. nov., isolated from a red alga, and reclassification of Hoeflea suaedae Chung et al. 2013 as Pseudohoeflea suaedae gen. nov., comb. nov.</title>
        <authorList>
            <person name="Hyeon J.W."/>
            <person name="Jeong S.E."/>
            <person name="Baek K."/>
            <person name="Jeon C.O."/>
        </authorList>
    </citation>
    <scope>NUCLEOTIDE SEQUENCE [LARGE SCALE GENOMIC DNA]</scope>
    <source>
        <strain evidence="3 4">MA7-20</strain>
    </source>
</reference>
<evidence type="ECO:0000313" key="4">
    <source>
        <dbReference type="Proteomes" id="UP000293719"/>
    </source>
</evidence>
<sequence length="117" mass="12392">MLGVALLKVPVTDIDHAVAFYEEALGLAARFVAAEYGWAQLDGASVAIALYVPGRGGGDRSPGGSVDFHLSHDRLDELLSTVRRAAPDAAIHDNDDGSRSLEFTDPDGNSIKVMQRG</sequence>
<dbReference type="GeneID" id="90768765"/>
<evidence type="ECO:0000259" key="2">
    <source>
        <dbReference type="PROSITE" id="PS51819"/>
    </source>
</evidence>
<evidence type="ECO:0000256" key="1">
    <source>
        <dbReference type="SAM" id="MobiDB-lite"/>
    </source>
</evidence>
<feature type="region of interest" description="Disordered" evidence="1">
    <location>
        <begin position="89"/>
        <end position="117"/>
    </location>
</feature>
<feature type="domain" description="VOC" evidence="2">
    <location>
        <begin position="3"/>
        <end position="116"/>
    </location>
</feature>
<evidence type="ECO:0000313" key="3">
    <source>
        <dbReference type="EMBL" id="QBK31920.1"/>
    </source>
</evidence>
<feature type="compositionally biased region" description="Basic and acidic residues" evidence="1">
    <location>
        <begin position="90"/>
        <end position="99"/>
    </location>
</feature>
<dbReference type="InterPro" id="IPR004360">
    <property type="entry name" value="Glyas_Fos-R_dOase_dom"/>
</dbReference>
<dbReference type="RefSeq" id="WP_131617568.1">
    <property type="nucleotide sequence ID" value="NZ_CP036532.1"/>
</dbReference>
<organism evidence="3 4">
    <name type="scientific">Roseitalea porphyridii</name>
    <dbReference type="NCBI Taxonomy" id="1852022"/>
    <lineage>
        <taxon>Bacteria</taxon>
        <taxon>Pseudomonadati</taxon>
        <taxon>Pseudomonadota</taxon>
        <taxon>Alphaproteobacteria</taxon>
        <taxon>Hyphomicrobiales</taxon>
        <taxon>Ahrensiaceae</taxon>
        <taxon>Roseitalea</taxon>
    </lineage>
</organism>
<dbReference type="CDD" id="cd06587">
    <property type="entry name" value="VOC"/>
    <property type="match status" value="1"/>
</dbReference>
<dbReference type="OrthoDB" id="9798430at2"/>
<dbReference type="KEGG" id="rpod:E0E05_15770"/>
<keyword evidence="4" id="KW-1185">Reference proteome</keyword>